<evidence type="ECO:0000313" key="4">
    <source>
        <dbReference type="Proteomes" id="UP000269721"/>
    </source>
</evidence>
<proteinExistence type="predicted"/>
<dbReference type="Pfam" id="PF00644">
    <property type="entry name" value="PARP"/>
    <property type="match status" value="1"/>
</dbReference>
<dbReference type="Pfam" id="PF13639">
    <property type="entry name" value="zf-RING_2"/>
    <property type="match status" value="1"/>
</dbReference>
<dbReference type="SUPFAM" id="SSF56399">
    <property type="entry name" value="ADP-ribosylation"/>
    <property type="match status" value="1"/>
</dbReference>
<accession>A0A4P9WL68</accession>
<evidence type="ECO:0000259" key="2">
    <source>
        <dbReference type="PROSITE" id="PS50089"/>
    </source>
</evidence>
<dbReference type="PANTHER" id="PTHR12622">
    <property type="entry name" value="DELTEX-RELATED"/>
    <property type="match status" value="1"/>
</dbReference>
<keyword evidence="1" id="KW-0862">Zinc</keyword>
<keyword evidence="1" id="KW-0863">Zinc-finger</keyword>
<keyword evidence="1" id="KW-0479">Metal-binding</keyword>
<name>A0A4P9WL68_9FUNG</name>
<dbReference type="InterPro" id="IPR001841">
    <property type="entry name" value="Znf_RING"/>
</dbReference>
<sequence>MQGCSAADVSSIEEFFGAWSKFIPPAETSCAVELPVGHPFREFAIKAFKDTLNAKDYKVTGVSILPNSGSLDKYVKWKTDLQIGRSFTMSVGDSSTLPGPYFQTSSTLMNDSVLFHGTGFASLKGIVENGLSVEHSRTGCCGKGIYFSGDMKKCNVYSEARSQGDESRCTILSAIALGRVYCNLVNARSIFIRKKRTSESCPEEGTGGMVGPKCTEAPTGFDSVKDFNQLGEELVVYCDQQVIPIAAVFYEEVRSGSSNVVPRMNAMWSVGSNTNGRRVCMVLPPTLADYVQSFKKGAFDGAPLSGSGIKIRDLQVAQQSPLIGWHSLMLNMLTPMSLPSSSSALHNPSLPSAGYALRSQILSLQALATPAFFMASGSGNPHPAAALNRTPAKSIFGISRNPLLSVHDQMVASFLNNAAAPANIFGVPLADDAFLPNTISLHNPKLSAYARHIAAMGPAAPALESLVTLDFLALLESLDSYSGTIEAVRANLPPPPKPEDAFLRIDAAAKATFAEQLKEECSICLEDLDGPSCPDYPVKMKGCSHLYHEKCITTWIEGNACCPFCKNPTQETTSIGPMPDGQLLYRFQPRLTAYTILYHIPALRGNPGTTRIAVVPFTERFGNAVFIRLLAAFYYHHTFTVGTSVTTGRANQVV</sequence>
<dbReference type="Gene3D" id="3.30.40.10">
    <property type="entry name" value="Zinc/RING finger domain, C3HC4 (zinc finger)"/>
    <property type="match status" value="1"/>
</dbReference>
<dbReference type="GO" id="GO:0016567">
    <property type="term" value="P:protein ubiquitination"/>
    <property type="evidence" value="ECO:0007669"/>
    <property type="project" value="InterPro"/>
</dbReference>
<dbReference type="GO" id="GO:0003950">
    <property type="term" value="F:NAD+ poly-ADP-ribosyltransferase activity"/>
    <property type="evidence" value="ECO:0007669"/>
    <property type="project" value="InterPro"/>
</dbReference>
<reference evidence="4" key="1">
    <citation type="journal article" date="2018" name="Nat. Microbiol.">
        <title>Leveraging single-cell genomics to expand the fungal tree of life.</title>
        <authorList>
            <person name="Ahrendt S.R."/>
            <person name="Quandt C.A."/>
            <person name="Ciobanu D."/>
            <person name="Clum A."/>
            <person name="Salamov A."/>
            <person name="Andreopoulos B."/>
            <person name="Cheng J.F."/>
            <person name="Woyke T."/>
            <person name="Pelin A."/>
            <person name="Henrissat B."/>
            <person name="Reynolds N.K."/>
            <person name="Benny G.L."/>
            <person name="Smith M.E."/>
            <person name="James T.Y."/>
            <person name="Grigoriev I.V."/>
        </authorList>
    </citation>
    <scope>NUCLEOTIDE SEQUENCE [LARGE SCALE GENOMIC DNA]</scope>
</reference>
<keyword evidence="4" id="KW-1185">Reference proteome</keyword>
<organism evidence="3 4">
    <name type="scientific">Blyttiomyces helicus</name>
    <dbReference type="NCBI Taxonomy" id="388810"/>
    <lineage>
        <taxon>Eukaryota</taxon>
        <taxon>Fungi</taxon>
        <taxon>Fungi incertae sedis</taxon>
        <taxon>Chytridiomycota</taxon>
        <taxon>Chytridiomycota incertae sedis</taxon>
        <taxon>Chytridiomycetes</taxon>
        <taxon>Chytridiomycetes incertae sedis</taxon>
        <taxon>Blyttiomyces</taxon>
    </lineage>
</organism>
<dbReference type="SMART" id="SM00184">
    <property type="entry name" value="RING"/>
    <property type="match status" value="1"/>
</dbReference>
<dbReference type="InterPro" id="IPR039399">
    <property type="entry name" value="Deltex_C_sf"/>
</dbReference>
<dbReference type="OrthoDB" id="2159628at2759"/>
<gene>
    <name evidence="3" type="ORF">BDK51DRAFT_44474</name>
</gene>
<dbReference type="GO" id="GO:0008270">
    <property type="term" value="F:zinc ion binding"/>
    <property type="evidence" value="ECO:0007669"/>
    <property type="project" value="UniProtKB-KW"/>
</dbReference>
<evidence type="ECO:0000256" key="1">
    <source>
        <dbReference type="PROSITE-ProRule" id="PRU00175"/>
    </source>
</evidence>
<dbReference type="AlphaFoldDB" id="A0A4P9WL68"/>
<dbReference type="SUPFAM" id="SSF57850">
    <property type="entry name" value="RING/U-box"/>
    <property type="match status" value="1"/>
</dbReference>
<feature type="domain" description="RING-type" evidence="2">
    <location>
        <begin position="521"/>
        <end position="566"/>
    </location>
</feature>
<evidence type="ECO:0000313" key="3">
    <source>
        <dbReference type="EMBL" id="RKO92338.1"/>
    </source>
</evidence>
<dbReference type="Gene3D" id="3.30.390.130">
    <property type="match status" value="1"/>
</dbReference>
<dbReference type="Proteomes" id="UP000269721">
    <property type="component" value="Unassembled WGS sequence"/>
</dbReference>
<dbReference type="EMBL" id="KZ994682">
    <property type="protein sequence ID" value="RKO92338.1"/>
    <property type="molecule type" value="Genomic_DNA"/>
</dbReference>
<dbReference type="PROSITE" id="PS50089">
    <property type="entry name" value="ZF_RING_2"/>
    <property type="match status" value="1"/>
</dbReference>
<dbReference type="InterPro" id="IPR039398">
    <property type="entry name" value="Deltex_fam"/>
</dbReference>
<dbReference type="InterPro" id="IPR013083">
    <property type="entry name" value="Znf_RING/FYVE/PHD"/>
</dbReference>
<protein>
    <recommendedName>
        <fullName evidence="2">RING-type domain-containing protein</fullName>
    </recommendedName>
</protein>
<dbReference type="InterPro" id="IPR012317">
    <property type="entry name" value="Poly(ADP-ribose)pol_cat_dom"/>
</dbReference>
<dbReference type="Gene3D" id="3.90.228.10">
    <property type="match status" value="1"/>
</dbReference>